<dbReference type="Gene3D" id="3.30.70.270">
    <property type="match status" value="1"/>
</dbReference>
<dbReference type="EMBL" id="CP101717">
    <property type="protein sequence ID" value="WLD56816.1"/>
    <property type="molecule type" value="Genomic_DNA"/>
</dbReference>
<dbReference type="NCBIfam" id="TIGR00229">
    <property type="entry name" value="sensory_box"/>
    <property type="match status" value="1"/>
</dbReference>
<dbReference type="InterPro" id="IPR035965">
    <property type="entry name" value="PAS-like_dom_sf"/>
</dbReference>
<dbReference type="NCBIfam" id="TIGR00254">
    <property type="entry name" value="GGDEF"/>
    <property type="match status" value="1"/>
</dbReference>
<dbReference type="InterPro" id="IPR000160">
    <property type="entry name" value="GGDEF_dom"/>
</dbReference>
<dbReference type="Gene3D" id="3.40.50.2300">
    <property type="match status" value="1"/>
</dbReference>
<sequence length="457" mass="49444">MLRHFEMECIPIQRVIRSAPVTVLLVEANVDVARMAEKALLSAGEGAIKVECLTNLAQAFERLALGDIEVVLAAECLPDCAAPKVLERLRMVAPEALVLPLTDVDTQSDSTGSDGLESGISVLDMNWLPGALLYVTRRKTTEAAWQAADEALFAEQERARVTCGSIADAVLITDIQGKVAFLNKVAQELTGWPGATALGKPLLSVFKITDRETGEIAKNPAIYAMTENIAVAPSTNSMLCRYDGTEVGIEDSAAPLHDRYGAVTGAVIVFRDISQSLVMTRKMAWLASHDSLTGLASRMLFEERFRQVASLANRQGKQAALLFVDLDNFKQTNDLFGHRVGDHVLQAVARTLLRGVRDTDTVCRYGGDEFVILLADVSDLAAAELAANKLLSLFARALQVDEHRVKVSMSIGISMYPNDGREMQALIERADIAMYQAKASGKNACGIEGAIRPANVL</sequence>
<dbReference type="PANTHER" id="PTHR44757">
    <property type="entry name" value="DIGUANYLATE CYCLASE DGCP"/>
    <property type="match status" value="1"/>
</dbReference>
<keyword evidence="4" id="KW-0808">Transferase</keyword>
<dbReference type="SUPFAM" id="SSF55785">
    <property type="entry name" value="PYP-like sensor domain (PAS domain)"/>
    <property type="match status" value="1"/>
</dbReference>
<dbReference type="EC" id="2.7.7.65" evidence="4"/>
<dbReference type="PROSITE" id="PS50887">
    <property type="entry name" value="GGDEF"/>
    <property type="match status" value="1"/>
</dbReference>
<dbReference type="GO" id="GO:0052621">
    <property type="term" value="F:diguanylate cyclase activity"/>
    <property type="evidence" value="ECO:0007669"/>
    <property type="project" value="UniProtKB-EC"/>
</dbReference>
<evidence type="ECO:0000256" key="1">
    <source>
        <dbReference type="ARBA" id="ARBA00001946"/>
    </source>
</evidence>
<proteinExistence type="predicted"/>
<dbReference type="SMART" id="SM00091">
    <property type="entry name" value="PAS"/>
    <property type="match status" value="1"/>
</dbReference>
<dbReference type="SUPFAM" id="SSF55073">
    <property type="entry name" value="Nucleotide cyclase"/>
    <property type="match status" value="1"/>
</dbReference>
<evidence type="ECO:0000313" key="4">
    <source>
        <dbReference type="EMBL" id="WLD56816.1"/>
    </source>
</evidence>
<dbReference type="InterPro" id="IPR000014">
    <property type="entry name" value="PAS"/>
</dbReference>
<dbReference type="CDD" id="cd01949">
    <property type="entry name" value="GGDEF"/>
    <property type="match status" value="1"/>
</dbReference>
<dbReference type="PANTHER" id="PTHR44757:SF4">
    <property type="entry name" value="DIGUANYLATE CYCLASE DGCE-RELATED"/>
    <property type="match status" value="1"/>
</dbReference>
<feature type="domain" description="GGDEF" evidence="3">
    <location>
        <begin position="317"/>
        <end position="450"/>
    </location>
</feature>
<accession>A0AB38YBS2</accession>
<evidence type="ECO:0000259" key="3">
    <source>
        <dbReference type="PROSITE" id="PS50887"/>
    </source>
</evidence>
<dbReference type="InterPro" id="IPR013767">
    <property type="entry name" value="PAS_fold"/>
</dbReference>
<reference evidence="4" key="1">
    <citation type="submission" date="2022-07" db="EMBL/GenBank/DDBJ databases">
        <title>Complete genome sequence of Salinispirillum sp. LH10-3-1 capable of multiple carbohydrate inversion isolated from a soda lake.</title>
        <authorList>
            <person name="Liu J."/>
            <person name="Zhai Y."/>
            <person name="Zhang H."/>
            <person name="Yang H."/>
            <person name="Qu J."/>
            <person name="Li J."/>
        </authorList>
    </citation>
    <scope>NUCLEOTIDE SEQUENCE</scope>
    <source>
        <strain evidence="4">LH 10-3-1</strain>
    </source>
</reference>
<evidence type="ECO:0000259" key="2">
    <source>
        <dbReference type="PROSITE" id="PS50112"/>
    </source>
</evidence>
<dbReference type="FunFam" id="3.30.70.270:FF:000001">
    <property type="entry name" value="Diguanylate cyclase domain protein"/>
    <property type="match status" value="1"/>
</dbReference>
<protein>
    <submittedName>
        <fullName evidence="4">Diguanylate cyclase</fullName>
        <ecNumber evidence="4">2.7.7.65</ecNumber>
    </submittedName>
</protein>
<dbReference type="RefSeq" id="WP_304994100.1">
    <property type="nucleotide sequence ID" value="NZ_CP101717.1"/>
</dbReference>
<dbReference type="CDD" id="cd00130">
    <property type="entry name" value="PAS"/>
    <property type="match status" value="1"/>
</dbReference>
<organism evidence="4">
    <name type="scientific">Salinispirillum sp. LH 10-3-1</name>
    <dbReference type="NCBI Taxonomy" id="2952525"/>
    <lineage>
        <taxon>Bacteria</taxon>
        <taxon>Pseudomonadati</taxon>
        <taxon>Pseudomonadota</taxon>
        <taxon>Gammaproteobacteria</taxon>
        <taxon>Oceanospirillales</taxon>
        <taxon>Saccharospirillaceae</taxon>
        <taxon>Salinispirillum</taxon>
    </lineage>
</organism>
<dbReference type="InterPro" id="IPR052155">
    <property type="entry name" value="Biofilm_reg_signaling"/>
</dbReference>
<dbReference type="SMART" id="SM00267">
    <property type="entry name" value="GGDEF"/>
    <property type="match status" value="1"/>
</dbReference>
<gene>
    <name evidence="4" type="ORF">NFC81_08735</name>
</gene>
<feature type="domain" description="PAS" evidence="2">
    <location>
        <begin position="155"/>
        <end position="228"/>
    </location>
</feature>
<keyword evidence="4" id="KW-0548">Nucleotidyltransferase</keyword>
<dbReference type="PROSITE" id="PS50112">
    <property type="entry name" value="PAS"/>
    <property type="match status" value="1"/>
</dbReference>
<dbReference type="GO" id="GO:0006355">
    <property type="term" value="P:regulation of DNA-templated transcription"/>
    <property type="evidence" value="ECO:0007669"/>
    <property type="project" value="InterPro"/>
</dbReference>
<dbReference type="Pfam" id="PF00989">
    <property type="entry name" value="PAS"/>
    <property type="match status" value="1"/>
</dbReference>
<name>A0AB38YBS2_9GAMM</name>
<dbReference type="Pfam" id="PF00990">
    <property type="entry name" value="GGDEF"/>
    <property type="match status" value="1"/>
</dbReference>
<dbReference type="InterPro" id="IPR043128">
    <property type="entry name" value="Rev_trsase/Diguanyl_cyclase"/>
</dbReference>
<dbReference type="SUPFAM" id="SSF52172">
    <property type="entry name" value="CheY-like"/>
    <property type="match status" value="1"/>
</dbReference>
<dbReference type="Gene3D" id="3.30.450.20">
    <property type="entry name" value="PAS domain"/>
    <property type="match status" value="1"/>
</dbReference>
<dbReference type="AlphaFoldDB" id="A0AB38YBS2"/>
<comment type="cofactor">
    <cofactor evidence="1">
        <name>Mg(2+)</name>
        <dbReference type="ChEBI" id="CHEBI:18420"/>
    </cofactor>
</comment>
<dbReference type="InterPro" id="IPR029787">
    <property type="entry name" value="Nucleotide_cyclase"/>
</dbReference>
<dbReference type="InterPro" id="IPR011006">
    <property type="entry name" value="CheY-like_superfamily"/>
</dbReference>